<dbReference type="Proteomes" id="UP000001520">
    <property type="component" value="Chromosome"/>
</dbReference>
<dbReference type="SUPFAM" id="SSF52540">
    <property type="entry name" value="P-loop containing nucleoside triphosphate hydrolases"/>
    <property type="match status" value="2"/>
</dbReference>
<evidence type="ECO:0000256" key="2">
    <source>
        <dbReference type="ARBA" id="ARBA00009441"/>
    </source>
</evidence>
<evidence type="ECO:0000256" key="8">
    <source>
        <dbReference type="ARBA" id="ARBA00033408"/>
    </source>
</evidence>
<dbReference type="InterPro" id="IPR003395">
    <property type="entry name" value="RecF/RecN/SMC_N"/>
</dbReference>
<dbReference type="Gene3D" id="3.40.50.300">
    <property type="entry name" value="P-loop containing nucleotide triphosphate hydrolases"/>
    <property type="match status" value="2"/>
</dbReference>
<dbReference type="OrthoDB" id="9806954at2"/>
<organism evidence="11 12">
    <name type="scientific">Deferribacter desulfuricans (strain DSM 14783 / JCM 11476 / NBRC 101012 / SSM1)</name>
    <dbReference type="NCBI Taxonomy" id="639282"/>
    <lineage>
        <taxon>Bacteria</taxon>
        <taxon>Pseudomonadati</taxon>
        <taxon>Deferribacterota</taxon>
        <taxon>Deferribacteres</taxon>
        <taxon>Deferribacterales</taxon>
        <taxon>Deferribacteraceae</taxon>
        <taxon>Deferribacter</taxon>
    </lineage>
</organism>
<dbReference type="InterPro" id="IPR027417">
    <property type="entry name" value="P-loop_NTPase"/>
</dbReference>
<dbReference type="GO" id="GO:0006310">
    <property type="term" value="P:DNA recombination"/>
    <property type="evidence" value="ECO:0007669"/>
    <property type="project" value="InterPro"/>
</dbReference>
<dbReference type="Pfam" id="PF02463">
    <property type="entry name" value="SMC_N"/>
    <property type="match status" value="1"/>
</dbReference>
<dbReference type="HOGENOM" id="CLU_018297_3_1_0"/>
<dbReference type="AlphaFoldDB" id="D3P8L7"/>
<evidence type="ECO:0000256" key="7">
    <source>
        <dbReference type="ARBA" id="ARBA00023204"/>
    </source>
</evidence>
<dbReference type="GO" id="GO:0043590">
    <property type="term" value="C:bacterial nucleoid"/>
    <property type="evidence" value="ECO:0007669"/>
    <property type="project" value="TreeGrafter"/>
</dbReference>
<dbReference type="PANTHER" id="PTHR11059">
    <property type="entry name" value="DNA REPAIR PROTEIN RECN"/>
    <property type="match status" value="1"/>
</dbReference>
<reference evidence="11 12" key="1">
    <citation type="journal article" date="2010" name="DNA Res.">
        <title>Bacterial lifestyle in a deep-sea hydrothermal vent chimney revealed by the genome sequence of the thermophilic bacterium Deferribacter desulfuricans SSM1.</title>
        <authorList>
            <person name="Takaki Y."/>
            <person name="Shimamura S."/>
            <person name="Nakagawa S."/>
            <person name="Fukuhara Y."/>
            <person name="Horikawa H."/>
            <person name="Ankai A."/>
            <person name="Harada T."/>
            <person name="Hosoyama A."/>
            <person name="Oguchi A."/>
            <person name="Fukui S."/>
            <person name="Fujita N."/>
            <person name="Takami H."/>
            <person name="Takai K."/>
        </authorList>
    </citation>
    <scope>NUCLEOTIDE SEQUENCE [LARGE SCALE GENOMIC DNA]</scope>
    <source>
        <strain evidence="12">DSM 14783 / JCM 11476 / NBRC 101012 / SSM1</strain>
    </source>
</reference>
<dbReference type="PIRSF" id="PIRSF003128">
    <property type="entry name" value="RecN"/>
    <property type="match status" value="1"/>
</dbReference>
<name>D3P8L7_DEFDS</name>
<dbReference type="eggNOG" id="COG0497">
    <property type="taxonomic scope" value="Bacteria"/>
</dbReference>
<dbReference type="GO" id="GO:0009432">
    <property type="term" value="P:SOS response"/>
    <property type="evidence" value="ECO:0007669"/>
    <property type="project" value="TreeGrafter"/>
</dbReference>
<dbReference type="PANTHER" id="PTHR11059:SF0">
    <property type="entry name" value="DNA REPAIR PROTEIN RECN"/>
    <property type="match status" value="1"/>
</dbReference>
<keyword evidence="6" id="KW-0067">ATP-binding</keyword>
<keyword evidence="7 9" id="KW-0234">DNA repair</keyword>
<proteinExistence type="inferred from homology"/>
<keyword evidence="4" id="KW-0547">Nucleotide-binding</keyword>
<sequence length="547" mass="62956">MIRYLKIKNFSVFDETSIEFENGLNIITGETGAGKSVLIDAIKMVLGDRFSKEKQRDLAKKTVLEAVFEDIKLSDELNDKYEIEDTLIIRREIDSGGKNKVFINGFSATLNELRNLASNLVDIHGQHDHQLLLNPENHKFFIDKFIDNEFLQKFRQNYEKYKSLKTKLKHLIENRSEIELKREYLLNQINEIDELNIDIENDLKLEERIKFLSNIEKIRNAINSSLQLLSYSEINVESMLKDVLYHLSSVKDTNENLLETYSKVEEISYLLNDLTVSLENMFDFDTYNPDELNDLIDRKMALDKLCKKYGPTLEDVIAYKEKIKAELEMLSVDDDTITDMQDELNRIFDELKRLDNELYTKRKQVFSKLKKSVEEVLKDLELKDATLDINFIEQSEITAYGSKIPEFLISTNKGFAPAPLNKIASGGELSRIMLALKDIFSDYDGISTMIFDEVDTGISGKTAKKVGEKLKNLSKKKQLIVITHLPVVAAYGDVHFHINKYTVENKTFASIKRLDDQEKKEVLATMIAGKVSEHSLKQANELLVENG</sequence>
<evidence type="ECO:0000256" key="6">
    <source>
        <dbReference type="ARBA" id="ARBA00022840"/>
    </source>
</evidence>
<dbReference type="InterPro" id="IPR004604">
    <property type="entry name" value="DNA_recomb/repair_RecN"/>
</dbReference>
<evidence type="ECO:0000313" key="12">
    <source>
        <dbReference type="Proteomes" id="UP000001520"/>
    </source>
</evidence>
<dbReference type="NCBIfam" id="TIGR00634">
    <property type="entry name" value="recN"/>
    <property type="match status" value="1"/>
</dbReference>
<protein>
    <recommendedName>
        <fullName evidence="3 9">DNA repair protein RecN</fullName>
    </recommendedName>
    <alternativeName>
        <fullName evidence="8 9">Recombination protein N</fullName>
    </alternativeName>
</protein>
<keyword evidence="5 9" id="KW-0227">DNA damage</keyword>
<dbReference type="GO" id="GO:0006281">
    <property type="term" value="P:DNA repair"/>
    <property type="evidence" value="ECO:0007669"/>
    <property type="project" value="UniProtKB-KW"/>
</dbReference>
<accession>D3P8L7</accession>
<dbReference type="STRING" id="639282.DEFDS_1599"/>
<dbReference type="CDD" id="cd03241">
    <property type="entry name" value="ABC_RecN"/>
    <property type="match status" value="2"/>
</dbReference>
<evidence type="ECO:0000256" key="1">
    <source>
        <dbReference type="ARBA" id="ARBA00003618"/>
    </source>
</evidence>
<dbReference type="GO" id="GO:0005524">
    <property type="term" value="F:ATP binding"/>
    <property type="evidence" value="ECO:0007669"/>
    <property type="project" value="UniProtKB-KW"/>
</dbReference>
<feature type="domain" description="RecF/RecN/SMC N-terminal" evidence="10">
    <location>
        <begin position="2"/>
        <end position="498"/>
    </location>
</feature>
<keyword evidence="12" id="KW-1185">Reference proteome</keyword>
<dbReference type="RefSeq" id="WP_013008303.1">
    <property type="nucleotide sequence ID" value="NC_013939.1"/>
</dbReference>
<gene>
    <name evidence="11" type="primary">recN</name>
    <name evidence="11" type="ordered locus">DEFDS_1599</name>
</gene>
<evidence type="ECO:0000256" key="9">
    <source>
        <dbReference type="PIRNR" id="PIRNR003128"/>
    </source>
</evidence>
<evidence type="ECO:0000313" key="11">
    <source>
        <dbReference type="EMBL" id="BAI81057.1"/>
    </source>
</evidence>
<comment type="function">
    <text evidence="1 9">May be involved in recombinational repair of damaged DNA.</text>
</comment>
<comment type="similarity">
    <text evidence="2 9">Belongs to the RecN family.</text>
</comment>
<evidence type="ECO:0000256" key="4">
    <source>
        <dbReference type="ARBA" id="ARBA00022741"/>
    </source>
</evidence>
<dbReference type="KEGG" id="ddf:DEFDS_1599"/>
<evidence type="ECO:0000256" key="5">
    <source>
        <dbReference type="ARBA" id="ARBA00022763"/>
    </source>
</evidence>
<evidence type="ECO:0000259" key="10">
    <source>
        <dbReference type="Pfam" id="PF02463"/>
    </source>
</evidence>
<dbReference type="EMBL" id="AP011529">
    <property type="protein sequence ID" value="BAI81057.1"/>
    <property type="molecule type" value="Genomic_DNA"/>
</dbReference>
<evidence type="ECO:0000256" key="3">
    <source>
        <dbReference type="ARBA" id="ARBA00021315"/>
    </source>
</evidence>